<gene>
    <name evidence="8" type="ORF">C7R92_27150</name>
</gene>
<comment type="similarity">
    <text evidence="1 6">Belongs to the peptidase S14 family.</text>
</comment>
<dbReference type="InterPro" id="IPR023562">
    <property type="entry name" value="ClpP/TepA"/>
</dbReference>
<keyword evidence="5" id="KW-0720">Serine protease</keyword>
<accession>A0ABX5FJF8</accession>
<dbReference type="RefSeq" id="WP_106836298.1">
    <property type="nucleotide sequence ID" value="NZ_JARMEW010000044.1"/>
</dbReference>
<dbReference type="InterPro" id="IPR001907">
    <property type="entry name" value="ClpP"/>
</dbReference>
<dbReference type="EMBL" id="PXZO01000060">
    <property type="protein sequence ID" value="PSK04217.1"/>
    <property type="molecule type" value="Genomic_DNA"/>
</dbReference>
<dbReference type="CDD" id="cd07016">
    <property type="entry name" value="S14_ClpP_1"/>
    <property type="match status" value="1"/>
</dbReference>
<dbReference type="NCBIfam" id="NF045542">
    <property type="entry name" value="Clp_rel_HeadMat"/>
    <property type="match status" value="1"/>
</dbReference>
<keyword evidence="3" id="KW-0645">Protease</keyword>
<dbReference type="PANTHER" id="PTHR10381">
    <property type="entry name" value="ATP-DEPENDENT CLP PROTEASE PROTEOLYTIC SUBUNIT"/>
    <property type="match status" value="1"/>
</dbReference>
<evidence type="ECO:0000256" key="2">
    <source>
        <dbReference type="ARBA" id="ARBA00022490"/>
    </source>
</evidence>
<keyword evidence="9" id="KW-1185">Reference proteome</keyword>
<protein>
    <recommendedName>
        <fullName evidence="6">ATP-dependent Clp protease proteolytic subunit</fullName>
    </recommendedName>
</protein>
<dbReference type="Pfam" id="PF00574">
    <property type="entry name" value="CLP_protease"/>
    <property type="match status" value="1"/>
</dbReference>
<dbReference type="PANTHER" id="PTHR10381:SF70">
    <property type="entry name" value="ATP-DEPENDENT CLP PROTEASE PROTEOLYTIC SUBUNIT"/>
    <property type="match status" value="1"/>
</dbReference>
<evidence type="ECO:0000256" key="1">
    <source>
        <dbReference type="ARBA" id="ARBA00007039"/>
    </source>
</evidence>
<evidence type="ECO:0000313" key="8">
    <source>
        <dbReference type="EMBL" id="PSK04217.1"/>
    </source>
</evidence>
<feature type="compositionally biased region" description="Polar residues" evidence="7">
    <location>
        <begin position="214"/>
        <end position="224"/>
    </location>
</feature>
<dbReference type="InterPro" id="IPR029045">
    <property type="entry name" value="ClpP/crotonase-like_dom_sf"/>
</dbReference>
<dbReference type="Gene3D" id="3.90.226.10">
    <property type="entry name" value="2-enoyl-CoA Hydratase, Chain A, domain 1"/>
    <property type="match status" value="1"/>
</dbReference>
<evidence type="ECO:0000256" key="3">
    <source>
        <dbReference type="ARBA" id="ARBA00022670"/>
    </source>
</evidence>
<sequence length="247" mass="27543">MSVKIDIKGVIVSNDDLWIYEWFEMDATSPKSVIEQINTANGDTLEVVINSGGGSVFAGSEIYTALKDYQGEVITKIPSLAASAASLIAMAGDRVMISPTAQIMIHNVSSVARGDYRDFQHGADFLRNYNISIANAYMLKSGMSQEELLDLMNQETWFTAQQALEKKLVDEIMFEDSSQPKLVANAGVAKLLPQEVIEKMRNEMANGLKPQPSQPMNQKEQTPATERPNRSLSLYEKRLAHNKHRRF</sequence>
<keyword evidence="2" id="KW-0963">Cytoplasm</keyword>
<feature type="region of interest" description="Disordered" evidence="7">
    <location>
        <begin position="206"/>
        <end position="247"/>
    </location>
</feature>
<evidence type="ECO:0000256" key="6">
    <source>
        <dbReference type="RuleBase" id="RU003567"/>
    </source>
</evidence>
<dbReference type="PRINTS" id="PR00127">
    <property type="entry name" value="CLPPROTEASEP"/>
</dbReference>
<evidence type="ECO:0000313" key="9">
    <source>
        <dbReference type="Proteomes" id="UP000241645"/>
    </source>
</evidence>
<dbReference type="GeneID" id="95753762"/>
<evidence type="ECO:0000256" key="5">
    <source>
        <dbReference type="ARBA" id="ARBA00022825"/>
    </source>
</evidence>
<comment type="caution">
    <text evidence="8">The sequence shown here is derived from an EMBL/GenBank/DDBJ whole genome shotgun (WGS) entry which is preliminary data.</text>
</comment>
<dbReference type="SUPFAM" id="SSF52096">
    <property type="entry name" value="ClpP/crotonase"/>
    <property type="match status" value="1"/>
</dbReference>
<organism evidence="8 9">
    <name type="scientific">Brevibacillus porteri</name>
    <dbReference type="NCBI Taxonomy" id="2126350"/>
    <lineage>
        <taxon>Bacteria</taxon>
        <taxon>Bacillati</taxon>
        <taxon>Bacillota</taxon>
        <taxon>Bacilli</taxon>
        <taxon>Bacillales</taxon>
        <taxon>Paenibacillaceae</taxon>
        <taxon>Brevibacillus</taxon>
    </lineage>
</organism>
<name>A0ABX5FJF8_9BACL</name>
<proteinExistence type="inferred from homology"/>
<reference evidence="8 9" key="1">
    <citation type="submission" date="2018-03" db="EMBL/GenBank/DDBJ databases">
        <title>Brevisbacillus phylogenomics.</title>
        <authorList>
            <person name="Dunlap C."/>
        </authorList>
    </citation>
    <scope>NUCLEOTIDE SEQUENCE [LARGE SCALE GENOMIC DNA]</scope>
    <source>
        <strain evidence="8 9">NRRL B-41110</strain>
    </source>
</reference>
<keyword evidence="4" id="KW-0378">Hydrolase</keyword>
<evidence type="ECO:0000256" key="7">
    <source>
        <dbReference type="SAM" id="MobiDB-lite"/>
    </source>
</evidence>
<evidence type="ECO:0000256" key="4">
    <source>
        <dbReference type="ARBA" id="ARBA00022801"/>
    </source>
</evidence>
<dbReference type="Proteomes" id="UP000241645">
    <property type="component" value="Unassembled WGS sequence"/>
</dbReference>